<accession>A0A561SFV9</accession>
<evidence type="ECO:0000259" key="1">
    <source>
        <dbReference type="Pfam" id="PF21806"/>
    </source>
</evidence>
<name>A0A561SFV9_9ACTN</name>
<keyword evidence="3" id="KW-1185">Reference proteome</keyword>
<organism evidence="2 3">
    <name type="scientific">Kitasatospora viridis</name>
    <dbReference type="NCBI Taxonomy" id="281105"/>
    <lineage>
        <taxon>Bacteria</taxon>
        <taxon>Bacillati</taxon>
        <taxon>Actinomycetota</taxon>
        <taxon>Actinomycetes</taxon>
        <taxon>Kitasatosporales</taxon>
        <taxon>Streptomycetaceae</taxon>
        <taxon>Kitasatospora</taxon>
    </lineage>
</organism>
<reference evidence="2 3" key="1">
    <citation type="submission" date="2019-06" db="EMBL/GenBank/DDBJ databases">
        <title>Sequencing the genomes of 1000 actinobacteria strains.</title>
        <authorList>
            <person name="Klenk H.-P."/>
        </authorList>
    </citation>
    <scope>NUCLEOTIDE SEQUENCE [LARGE SCALE GENOMIC DNA]</scope>
    <source>
        <strain evidence="2 3">DSM 44826</strain>
    </source>
</reference>
<evidence type="ECO:0000313" key="3">
    <source>
        <dbReference type="Proteomes" id="UP000317940"/>
    </source>
</evidence>
<gene>
    <name evidence="2" type="ORF">FHX73_15350</name>
</gene>
<dbReference type="EMBL" id="VIWT01000005">
    <property type="protein sequence ID" value="TWF73723.1"/>
    <property type="molecule type" value="Genomic_DNA"/>
</dbReference>
<dbReference type="Proteomes" id="UP000317940">
    <property type="component" value="Unassembled WGS sequence"/>
</dbReference>
<evidence type="ECO:0000313" key="2">
    <source>
        <dbReference type="EMBL" id="TWF73723.1"/>
    </source>
</evidence>
<dbReference type="InterPro" id="IPR049244">
    <property type="entry name" value="DUF6879"/>
</dbReference>
<feature type="domain" description="DUF6879" evidence="1">
    <location>
        <begin position="7"/>
        <end position="173"/>
    </location>
</feature>
<dbReference type="OrthoDB" id="4562627at2"/>
<comment type="caution">
    <text evidence="2">The sequence shown here is derived from an EMBL/GenBank/DDBJ whole genome shotgun (WGS) entry which is preliminary data.</text>
</comment>
<proteinExistence type="predicted"/>
<dbReference type="RefSeq" id="WP_145910661.1">
    <property type="nucleotide sequence ID" value="NZ_BAAAMZ010000001.1"/>
</dbReference>
<dbReference type="AlphaFoldDB" id="A0A561SFV9"/>
<sequence>MRQNVPSFAELLDSARVSAVHLELRDQYGVVEEAEELAKWRRGEAVDVDPDSEYWRGWSDLVRGIVRRGVTVQRARVVSVPVTDYIRYEHHITSVNAAIGEQVRWLPRSEASGIALPGNDFWLIDGRAVRFNLFDGPGRALDPQYSEDPEVTQLCASAFQAVWHRGVEHKKFVV</sequence>
<protein>
    <recommendedName>
        <fullName evidence="1">DUF6879 domain-containing protein</fullName>
    </recommendedName>
</protein>
<dbReference type="Pfam" id="PF21806">
    <property type="entry name" value="DUF6879"/>
    <property type="match status" value="1"/>
</dbReference>